<accession>A0ABW4ZV84</accession>
<organism evidence="1 2">
    <name type="scientific">Tumebacillus lipolyticus</name>
    <dbReference type="NCBI Taxonomy" id="1280370"/>
    <lineage>
        <taxon>Bacteria</taxon>
        <taxon>Bacillati</taxon>
        <taxon>Bacillota</taxon>
        <taxon>Bacilli</taxon>
        <taxon>Bacillales</taxon>
        <taxon>Alicyclobacillaceae</taxon>
        <taxon>Tumebacillus</taxon>
    </lineage>
</organism>
<evidence type="ECO:0000313" key="1">
    <source>
        <dbReference type="EMBL" id="MFD2169348.1"/>
    </source>
</evidence>
<proteinExistence type="predicted"/>
<keyword evidence="2" id="KW-1185">Reference proteome</keyword>
<gene>
    <name evidence="1" type="ORF">ACFSOY_04845</name>
</gene>
<sequence>MADRTGKTKINELKVELYLDDALRLGLQELLDGRKDSVEVDFVYFRHLHVEELKHEGIRVSQVKIPVGRISKLKIKAARN</sequence>
<evidence type="ECO:0000313" key="2">
    <source>
        <dbReference type="Proteomes" id="UP001597343"/>
    </source>
</evidence>
<protein>
    <submittedName>
        <fullName evidence="1">Uncharacterized protein</fullName>
    </submittedName>
</protein>
<dbReference type="EMBL" id="JBHUIO010000002">
    <property type="protein sequence ID" value="MFD2169348.1"/>
    <property type="molecule type" value="Genomic_DNA"/>
</dbReference>
<dbReference type="RefSeq" id="WP_386044392.1">
    <property type="nucleotide sequence ID" value="NZ_JBHUIO010000002.1"/>
</dbReference>
<comment type="caution">
    <text evidence="1">The sequence shown here is derived from an EMBL/GenBank/DDBJ whole genome shotgun (WGS) entry which is preliminary data.</text>
</comment>
<name>A0ABW4ZV84_9BACL</name>
<dbReference type="Proteomes" id="UP001597343">
    <property type="component" value="Unassembled WGS sequence"/>
</dbReference>
<reference evidence="2" key="1">
    <citation type="journal article" date="2019" name="Int. J. Syst. Evol. Microbiol.">
        <title>The Global Catalogue of Microorganisms (GCM) 10K type strain sequencing project: providing services to taxonomists for standard genome sequencing and annotation.</title>
        <authorList>
            <consortium name="The Broad Institute Genomics Platform"/>
            <consortium name="The Broad Institute Genome Sequencing Center for Infectious Disease"/>
            <person name="Wu L."/>
            <person name="Ma J."/>
        </authorList>
    </citation>
    <scope>NUCLEOTIDE SEQUENCE [LARGE SCALE GENOMIC DNA]</scope>
    <source>
        <strain evidence="2">CGMCC 1.13574</strain>
    </source>
</reference>